<reference evidence="2" key="2">
    <citation type="submission" date="2022-12" db="EMBL/GenBank/DDBJ databases">
        <authorList>
            <person name="Kardos G."/>
            <person name="Sarkozi R."/>
            <person name="Laczko L."/>
            <person name="Marton S."/>
            <person name="Makrai L."/>
            <person name="Banyai K."/>
            <person name="Fodor L."/>
        </authorList>
    </citation>
    <scope>NUCLEOTIDE SEQUENCE</scope>
    <source>
        <strain evidence="2">84/14</strain>
    </source>
</reference>
<dbReference type="PANTHER" id="PTHR42648:SF18">
    <property type="entry name" value="RETROTRANSPOSON, UNCLASSIFIED-LIKE PROTEIN"/>
    <property type="match status" value="1"/>
</dbReference>
<dbReference type="InterPro" id="IPR039537">
    <property type="entry name" value="Retrotran_Ty1/copia-like"/>
</dbReference>
<sequence length="78" mass="9158">MKHKDEAFEKFKSFKALVENESGHKIKCLRFDRGGEFTSNEFFDFCEEHGIKREFSTARTPQQNGVVERVNRTVQQMA</sequence>
<organism evidence="2 3">
    <name type="scientific">Actinobacillus pleuropneumoniae</name>
    <name type="common">Haemophilus pleuropneumoniae</name>
    <dbReference type="NCBI Taxonomy" id="715"/>
    <lineage>
        <taxon>Bacteria</taxon>
        <taxon>Pseudomonadati</taxon>
        <taxon>Pseudomonadota</taxon>
        <taxon>Gammaproteobacteria</taxon>
        <taxon>Pasteurellales</taxon>
        <taxon>Pasteurellaceae</taxon>
        <taxon>Actinobacillus</taxon>
    </lineage>
</organism>
<evidence type="ECO:0000313" key="2">
    <source>
        <dbReference type="EMBL" id="MCY6525040.1"/>
    </source>
</evidence>
<accession>A0A9Q4DKA0</accession>
<dbReference type="InterPro" id="IPR001584">
    <property type="entry name" value="Integrase_cat-core"/>
</dbReference>
<dbReference type="GO" id="GO:0015074">
    <property type="term" value="P:DNA integration"/>
    <property type="evidence" value="ECO:0007669"/>
    <property type="project" value="InterPro"/>
</dbReference>
<feature type="non-terminal residue" evidence="2">
    <location>
        <position position="78"/>
    </location>
</feature>
<protein>
    <recommendedName>
        <fullName evidence="1">Integrase catalytic domain-containing protein</fullName>
    </recommendedName>
</protein>
<dbReference type="Proteomes" id="UP001077788">
    <property type="component" value="Unassembled WGS sequence"/>
</dbReference>
<gene>
    <name evidence="2" type="ORF">OYG11_12635</name>
</gene>
<reference evidence="2" key="1">
    <citation type="journal article" date="2021" name="Vet Sci">
        <title>O-Serogroups and Pathovirotypes of Escherichia coli Isolated from Post-Weaning Piglets Showing Diarrhoea and/or Oedema in South Korea.</title>
        <authorList>
            <person name="Byun J.W."/>
            <person name="Moon B.Y."/>
            <person name="Do K.H."/>
            <person name="Lee K."/>
            <person name="Lee H.Y."/>
            <person name="Kim W.I."/>
            <person name="So B."/>
            <person name="Lee W.K."/>
        </authorList>
    </citation>
    <scope>NUCLEOTIDE SEQUENCE</scope>
    <source>
        <strain evidence="2">84/14</strain>
    </source>
</reference>
<dbReference type="Gene3D" id="3.30.420.10">
    <property type="entry name" value="Ribonuclease H-like superfamily/Ribonuclease H"/>
    <property type="match status" value="1"/>
</dbReference>
<dbReference type="AlphaFoldDB" id="A0A9Q4DKA0"/>
<dbReference type="PROSITE" id="PS50994">
    <property type="entry name" value="INTEGRASE"/>
    <property type="match status" value="1"/>
</dbReference>
<dbReference type="EMBL" id="JAPQFC010001194">
    <property type="protein sequence ID" value="MCY6525040.1"/>
    <property type="molecule type" value="Genomic_DNA"/>
</dbReference>
<name>A0A9Q4DKA0_ACTPL</name>
<comment type="caution">
    <text evidence="2">The sequence shown here is derived from an EMBL/GenBank/DDBJ whole genome shotgun (WGS) entry which is preliminary data.</text>
</comment>
<feature type="domain" description="Integrase catalytic" evidence="1">
    <location>
        <begin position="1"/>
        <end position="78"/>
    </location>
</feature>
<dbReference type="InterPro" id="IPR036397">
    <property type="entry name" value="RNaseH_sf"/>
</dbReference>
<dbReference type="SUPFAM" id="SSF53098">
    <property type="entry name" value="Ribonuclease H-like"/>
    <property type="match status" value="1"/>
</dbReference>
<evidence type="ECO:0000313" key="3">
    <source>
        <dbReference type="Proteomes" id="UP001077788"/>
    </source>
</evidence>
<dbReference type="GO" id="GO:0003676">
    <property type="term" value="F:nucleic acid binding"/>
    <property type="evidence" value="ECO:0007669"/>
    <property type="project" value="InterPro"/>
</dbReference>
<evidence type="ECO:0000259" key="1">
    <source>
        <dbReference type="PROSITE" id="PS50994"/>
    </source>
</evidence>
<dbReference type="InterPro" id="IPR012337">
    <property type="entry name" value="RNaseH-like_sf"/>
</dbReference>
<dbReference type="PANTHER" id="PTHR42648">
    <property type="entry name" value="TRANSPOSASE, PUTATIVE-RELATED"/>
    <property type="match status" value="1"/>
</dbReference>
<proteinExistence type="predicted"/>